<reference evidence="2" key="3">
    <citation type="submission" date="2025-09" db="UniProtKB">
        <authorList>
            <consortium name="Ensembl"/>
        </authorList>
    </citation>
    <scope>IDENTIFICATION</scope>
</reference>
<dbReference type="HOGENOM" id="CLU_1179875_0_0_1"/>
<organism evidence="2 3">
    <name type="scientific">Ciona savignyi</name>
    <name type="common">Pacific transparent sea squirt</name>
    <dbReference type="NCBI Taxonomy" id="51511"/>
    <lineage>
        <taxon>Eukaryota</taxon>
        <taxon>Metazoa</taxon>
        <taxon>Chordata</taxon>
        <taxon>Tunicata</taxon>
        <taxon>Ascidiacea</taxon>
        <taxon>Phlebobranchia</taxon>
        <taxon>Cionidae</taxon>
        <taxon>Ciona</taxon>
    </lineage>
</organism>
<feature type="compositionally biased region" description="Polar residues" evidence="1">
    <location>
        <begin position="45"/>
        <end position="56"/>
    </location>
</feature>
<dbReference type="AlphaFoldDB" id="H2ZLX4"/>
<evidence type="ECO:0000313" key="2">
    <source>
        <dbReference type="Ensembl" id="ENSCSAVP00000018590.1"/>
    </source>
</evidence>
<dbReference type="Ensembl" id="ENSCSAVT00000018792.1">
    <property type="protein sequence ID" value="ENSCSAVP00000018590.1"/>
    <property type="gene ID" value="ENSCSAVG00000010923.1"/>
</dbReference>
<reference evidence="3" key="1">
    <citation type="submission" date="2003-08" db="EMBL/GenBank/DDBJ databases">
        <authorList>
            <person name="Birren B."/>
            <person name="Nusbaum C."/>
            <person name="Abebe A."/>
            <person name="Abouelleil A."/>
            <person name="Adekoya E."/>
            <person name="Ait-zahra M."/>
            <person name="Allen N."/>
            <person name="Allen T."/>
            <person name="An P."/>
            <person name="Anderson M."/>
            <person name="Anderson S."/>
            <person name="Arachchi H."/>
            <person name="Armbruster J."/>
            <person name="Bachantsang P."/>
            <person name="Baldwin J."/>
            <person name="Barry A."/>
            <person name="Bayul T."/>
            <person name="Blitshsteyn B."/>
            <person name="Bloom T."/>
            <person name="Blye J."/>
            <person name="Boguslavskiy L."/>
            <person name="Borowsky M."/>
            <person name="Boukhgalter B."/>
            <person name="Brunache A."/>
            <person name="Butler J."/>
            <person name="Calixte N."/>
            <person name="Calvo S."/>
            <person name="Camarata J."/>
            <person name="Campo K."/>
            <person name="Chang J."/>
            <person name="Cheshatsang Y."/>
            <person name="Citroen M."/>
            <person name="Collymore A."/>
            <person name="Considine T."/>
            <person name="Cook A."/>
            <person name="Cooke P."/>
            <person name="Corum B."/>
            <person name="Cuomo C."/>
            <person name="David R."/>
            <person name="Dawoe T."/>
            <person name="Degray S."/>
            <person name="Dodge S."/>
            <person name="Dooley K."/>
            <person name="Dorje P."/>
            <person name="Dorjee K."/>
            <person name="Dorris L."/>
            <person name="Duffey N."/>
            <person name="Dupes A."/>
            <person name="Elkins T."/>
            <person name="Engels R."/>
            <person name="Erickson J."/>
            <person name="Farina A."/>
            <person name="Faro S."/>
            <person name="Ferreira P."/>
            <person name="Fischer H."/>
            <person name="Fitzgerald M."/>
            <person name="Foley K."/>
            <person name="Gage D."/>
            <person name="Galagan J."/>
            <person name="Gearin G."/>
            <person name="Gnerre S."/>
            <person name="Gnirke A."/>
            <person name="Goyette A."/>
            <person name="Graham J."/>
            <person name="Grandbois E."/>
            <person name="Gyaltsen K."/>
            <person name="Hafez N."/>
            <person name="Hagopian D."/>
            <person name="Hagos B."/>
            <person name="Hall J."/>
            <person name="Hatcher B."/>
            <person name="Heller A."/>
            <person name="Higgins H."/>
            <person name="Honan T."/>
            <person name="Horn A."/>
            <person name="Houde N."/>
            <person name="Hughes L."/>
            <person name="Hulme W."/>
            <person name="Husby E."/>
            <person name="Iliev I."/>
            <person name="Jaffe D."/>
            <person name="Jones C."/>
            <person name="Kamal M."/>
            <person name="Kamat A."/>
            <person name="Kamvysselis M."/>
            <person name="Karlsson E."/>
            <person name="Kells C."/>
            <person name="Kieu A."/>
            <person name="Kisner P."/>
            <person name="Kodira C."/>
            <person name="Kulbokas E."/>
            <person name="Labutti K."/>
            <person name="Lama D."/>
            <person name="Landers T."/>
            <person name="Leger J."/>
            <person name="Levine S."/>
            <person name="Lewis D."/>
            <person name="Lewis T."/>
            <person name="Lindblad-toh K."/>
            <person name="Liu X."/>
            <person name="Lokyitsang T."/>
            <person name="Lokyitsang Y."/>
            <person name="Lucien O."/>
            <person name="Lui A."/>
            <person name="Ma L.J."/>
            <person name="Mabbitt R."/>
            <person name="Macdonald J."/>
            <person name="Maclean C."/>
            <person name="Major J."/>
            <person name="Manning J."/>
            <person name="Marabella R."/>
            <person name="Maru K."/>
            <person name="Matthews C."/>
            <person name="Mauceli E."/>
            <person name="Mccarthy M."/>
            <person name="Mcdonough S."/>
            <person name="Mcghee T."/>
            <person name="Meldrim J."/>
            <person name="Meneus L."/>
            <person name="Mesirov J."/>
            <person name="Mihalev A."/>
            <person name="Mihova T."/>
            <person name="Mikkelsen T."/>
            <person name="Mlenga V."/>
            <person name="Moru K."/>
            <person name="Mozes J."/>
            <person name="Mulrain L."/>
            <person name="Munson G."/>
            <person name="Naylor J."/>
            <person name="Newes C."/>
            <person name="Nguyen C."/>
            <person name="Nguyen N."/>
            <person name="Nguyen T."/>
            <person name="Nicol R."/>
            <person name="Nielsen C."/>
            <person name="Nizzari M."/>
            <person name="Norbu C."/>
            <person name="Norbu N."/>
            <person name="O'donnell P."/>
            <person name="Okoawo O."/>
            <person name="O'leary S."/>
            <person name="Omotosho B."/>
            <person name="O'neill K."/>
            <person name="Osman S."/>
            <person name="Parker S."/>
            <person name="Perrin D."/>
            <person name="Phunkhang P."/>
            <person name="Piqani B."/>
            <person name="Purcell S."/>
            <person name="Rachupka T."/>
            <person name="Ramasamy U."/>
            <person name="Rameau R."/>
            <person name="Ray V."/>
            <person name="Raymond C."/>
            <person name="Retta R."/>
            <person name="Richardson S."/>
            <person name="Rise C."/>
            <person name="Rodriguez J."/>
            <person name="Rogers J."/>
            <person name="Rogov P."/>
            <person name="Rutman M."/>
            <person name="Schupbach R."/>
            <person name="Seaman C."/>
            <person name="Settipalli S."/>
            <person name="Sharpe T."/>
            <person name="Sheridan J."/>
            <person name="Sherpa N."/>
            <person name="Shi J."/>
            <person name="Smirnov S."/>
            <person name="Smith C."/>
            <person name="Sougnez C."/>
            <person name="Spencer B."/>
            <person name="Stalker J."/>
            <person name="Stange-thomann N."/>
            <person name="Stavropoulos S."/>
            <person name="Stetson K."/>
            <person name="Stone C."/>
            <person name="Stone S."/>
            <person name="Stubbs M."/>
            <person name="Talamas J."/>
            <person name="Tchuinga P."/>
            <person name="Tenzing P."/>
            <person name="Tesfaye S."/>
            <person name="Theodore J."/>
            <person name="Thoulutsang Y."/>
            <person name="Topham K."/>
            <person name="Towey S."/>
            <person name="Tsamla T."/>
            <person name="Tsomo N."/>
            <person name="Vallee D."/>
            <person name="Vassiliev H."/>
            <person name="Venkataraman V."/>
            <person name="Vinson J."/>
            <person name="Vo A."/>
            <person name="Wade C."/>
            <person name="Wang S."/>
            <person name="Wangchuk T."/>
            <person name="Wangdi T."/>
            <person name="Whittaker C."/>
            <person name="Wilkinson J."/>
            <person name="Wu Y."/>
            <person name="Wyman D."/>
            <person name="Yadav S."/>
            <person name="Yang S."/>
            <person name="Yang X."/>
            <person name="Yeager S."/>
            <person name="Yee E."/>
            <person name="Young G."/>
            <person name="Zainoun J."/>
            <person name="Zembeck L."/>
            <person name="Zimmer A."/>
            <person name="Zody M."/>
            <person name="Lander E."/>
        </authorList>
    </citation>
    <scope>NUCLEOTIDE SEQUENCE [LARGE SCALE GENOMIC DNA]</scope>
</reference>
<accession>H2ZLX4</accession>
<evidence type="ECO:0000256" key="1">
    <source>
        <dbReference type="SAM" id="MobiDB-lite"/>
    </source>
</evidence>
<dbReference type="OMA" id="GIHLMAD"/>
<feature type="compositionally biased region" description="Basic and acidic residues" evidence="1">
    <location>
        <begin position="11"/>
        <end position="33"/>
    </location>
</feature>
<protein>
    <submittedName>
        <fullName evidence="2">Uncharacterized protein</fullName>
    </submittedName>
</protein>
<dbReference type="Proteomes" id="UP000007875">
    <property type="component" value="Unassembled WGS sequence"/>
</dbReference>
<evidence type="ECO:0000313" key="3">
    <source>
        <dbReference type="Proteomes" id="UP000007875"/>
    </source>
</evidence>
<feature type="compositionally biased region" description="Basic and acidic residues" evidence="1">
    <location>
        <begin position="185"/>
        <end position="199"/>
    </location>
</feature>
<name>H2ZLX4_CIOSA</name>
<reference evidence="2" key="2">
    <citation type="submission" date="2025-08" db="UniProtKB">
        <authorList>
            <consortium name="Ensembl"/>
        </authorList>
    </citation>
    <scope>IDENTIFICATION</scope>
</reference>
<dbReference type="GeneTree" id="ENSGT00390000005806"/>
<proteinExistence type="predicted"/>
<dbReference type="InParanoid" id="H2ZLX4"/>
<feature type="region of interest" description="Disordered" evidence="1">
    <location>
        <begin position="1"/>
        <end position="74"/>
    </location>
</feature>
<keyword evidence="3" id="KW-1185">Reference proteome</keyword>
<feature type="compositionally biased region" description="Polar residues" evidence="1">
    <location>
        <begin position="201"/>
        <end position="211"/>
    </location>
</feature>
<sequence>MAKLAASLFRKNNDVNKPDDVTNHVIKANERQARASKGNFHDTPNLPTLGNKSNGKPPSGYSPRPIAASPSKSVSFKLEPENKDAIMTKRGGARWGVAFSSNQDRRTYNTADRVFQPSDGRASRTLDRKLHYGQHKLERAPTESHPSTALLRPRADGGITGISGIHLMADPYRRYLMARAVDQSEKYRGKTKTGEEHGRKSLQSDINSNSHFGGDSRFGNRRNFHQALPSLKQGR</sequence>
<feature type="region of interest" description="Disordered" evidence="1">
    <location>
        <begin position="185"/>
        <end position="235"/>
    </location>
</feature>